<evidence type="ECO:0000313" key="4">
    <source>
        <dbReference type="Proteomes" id="UP000444401"/>
    </source>
</evidence>
<comment type="caution">
    <text evidence="3">The sequence shown here is derived from an EMBL/GenBank/DDBJ whole genome shotgun (WGS) entry which is preliminary data.</text>
</comment>
<feature type="chain" id="PRO_5046089077" evidence="2">
    <location>
        <begin position="24"/>
        <end position="104"/>
    </location>
</feature>
<keyword evidence="2" id="KW-0732">Signal</keyword>
<accession>A0ABW9UZ36</accession>
<evidence type="ECO:0000256" key="2">
    <source>
        <dbReference type="SAM" id="SignalP"/>
    </source>
</evidence>
<sequence>MRISTCLAAAAAAAAVLATPASASVAAPVILTQAAPAATEEADKEKPGPDTVECRRVKVTGSRVKRKRICMTLAQWEAQGRSGRAMATGMQDAGTLDAAGETGM</sequence>
<evidence type="ECO:0000313" key="3">
    <source>
        <dbReference type="EMBL" id="MXO69209.1"/>
    </source>
</evidence>
<evidence type="ECO:0000256" key="1">
    <source>
        <dbReference type="SAM" id="MobiDB-lite"/>
    </source>
</evidence>
<gene>
    <name evidence="3" type="ORF">GRI72_10260</name>
</gene>
<dbReference type="RefSeq" id="WP_160733833.1">
    <property type="nucleotide sequence ID" value="NZ_WTYO01000004.1"/>
</dbReference>
<organism evidence="3 4">
    <name type="scientific">Pelagerythrobacter marinus</name>
    <dbReference type="NCBI Taxonomy" id="538382"/>
    <lineage>
        <taxon>Bacteria</taxon>
        <taxon>Pseudomonadati</taxon>
        <taxon>Pseudomonadota</taxon>
        <taxon>Alphaproteobacteria</taxon>
        <taxon>Sphingomonadales</taxon>
        <taxon>Erythrobacteraceae</taxon>
        <taxon>Pelagerythrobacter</taxon>
    </lineage>
</organism>
<keyword evidence="4" id="KW-1185">Reference proteome</keyword>
<proteinExistence type="predicted"/>
<reference evidence="3 4" key="1">
    <citation type="submission" date="2019-12" db="EMBL/GenBank/DDBJ databases">
        <title>Genomic-based taxomic classification of the family Erythrobacteraceae.</title>
        <authorList>
            <person name="Xu L."/>
        </authorList>
    </citation>
    <scope>NUCLEOTIDE SEQUENCE [LARGE SCALE GENOMIC DNA]</scope>
    <source>
        <strain evidence="3 4">H32</strain>
    </source>
</reference>
<feature type="region of interest" description="Disordered" evidence="1">
    <location>
        <begin position="81"/>
        <end position="104"/>
    </location>
</feature>
<protein>
    <submittedName>
        <fullName evidence="3">Uncharacterized protein</fullName>
    </submittedName>
</protein>
<dbReference type="Proteomes" id="UP000444401">
    <property type="component" value="Unassembled WGS sequence"/>
</dbReference>
<dbReference type="EMBL" id="WTYO01000004">
    <property type="protein sequence ID" value="MXO69209.1"/>
    <property type="molecule type" value="Genomic_DNA"/>
</dbReference>
<name>A0ABW9UZ36_9SPHN</name>
<feature type="signal peptide" evidence="2">
    <location>
        <begin position="1"/>
        <end position="23"/>
    </location>
</feature>